<feature type="region of interest" description="Disordered" evidence="1">
    <location>
        <begin position="556"/>
        <end position="614"/>
    </location>
</feature>
<dbReference type="Pfam" id="PF09299">
    <property type="entry name" value="Mu-transpos_C"/>
    <property type="match status" value="1"/>
</dbReference>
<name>A0A1Y6BFG2_9NEIS</name>
<dbReference type="Proteomes" id="UP000192920">
    <property type="component" value="Unassembled WGS sequence"/>
</dbReference>
<evidence type="ECO:0000256" key="1">
    <source>
        <dbReference type="SAM" id="MobiDB-lite"/>
    </source>
</evidence>
<keyword evidence="4" id="KW-1185">Reference proteome</keyword>
<dbReference type="InterPro" id="IPR001584">
    <property type="entry name" value="Integrase_cat-core"/>
</dbReference>
<evidence type="ECO:0000313" key="4">
    <source>
        <dbReference type="Proteomes" id="UP000192920"/>
    </source>
</evidence>
<feature type="compositionally biased region" description="Polar residues" evidence="1">
    <location>
        <begin position="565"/>
        <end position="601"/>
    </location>
</feature>
<dbReference type="PROSITE" id="PS50994">
    <property type="entry name" value="INTEGRASE"/>
    <property type="match status" value="1"/>
</dbReference>
<reference evidence="4" key="1">
    <citation type="submission" date="2017-04" db="EMBL/GenBank/DDBJ databases">
        <authorList>
            <person name="Varghese N."/>
            <person name="Submissions S."/>
        </authorList>
    </citation>
    <scope>NUCLEOTIDE SEQUENCE [LARGE SCALE GENOMIC DNA]</scope>
    <source>
        <strain evidence="4">DSM 22618</strain>
    </source>
</reference>
<dbReference type="InterPro" id="IPR009004">
    <property type="entry name" value="Transposase_Mu_C"/>
</dbReference>
<accession>A0A1Y6BFG2</accession>
<dbReference type="InterPro" id="IPR015378">
    <property type="entry name" value="Transposase-like_Mu_C"/>
</dbReference>
<dbReference type="GO" id="GO:0015074">
    <property type="term" value="P:DNA integration"/>
    <property type="evidence" value="ECO:0007669"/>
    <property type="project" value="InterPro"/>
</dbReference>
<dbReference type="RefSeq" id="WP_143477759.1">
    <property type="nucleotide sequence ID" value="NZ_FXAG01000004.1"/>
</dbReference>
<dbReference type="SUPFAM" id="SSF50610">
    <property type="entry name" value="mu transposase, C-terminal domain"/>
    <property type="match status" value="1"/>
</dbReference>
<dbReference type="Gene3D" id="3.30.420.10">
    <property type="entry name" value="Ribonuclease H-like superfamily/Ribonuclease H"/>
    <property type="match status" value="1"/>
</dbReference>
<dbReference type="SUPFAM" id="SSF53098">
    <property type="entry name" value="Ribonuclease H-like"/>
    <property type="match status" value="1"/>
</dbReference>
<dbReference type="PANTHER" id="PTHR35004:SF6">
    <property type="entry name" value="TRANSPOSASE"/>
    <property type="match status" value="1"/>
</dbReference>
<feature type="domain" description="Integrase catalytic" evidence="2">
    <location>
        <begin position="214"/>
        <end position="419"/>
    </location>
</feature>
<dbReference type="GO" id="GO:0003676">
    <property type="term" value="F:nucleic acid binding"/>
    <property type="evidence" value="ECO:0007669"/>
    <property type="project" value="InterPro"/>
</dbReference>
<evidence type="ECO:0000313" key="3">
    <source>
        <dbReference type="EMBL" id="SMF08447.1"/>
    </source>
</evidence>
<dbReference type="AlphaFoldDB" id="A0A1Y6BFG2"/>
<evidence type="ECO:0000259" key="2">
    <source>
        <dbReference type="PROSITE" id="PS50994"/>
    </source>
</evidence>
<gene>
    <name evidence="3" type="ORF">SAMN02745746_01192</name>
</gene>
<dbReference type="InterPro" id="IPR012337">
    <property type="entry name" value="RNaseH-like_sf"/>
</dbReference>
<dbReference type="EMBL" id="FXAG01000004">
    <property type="protein sequence ID" value="SMF08447.1"/>
    <property type="molecule type" value="Genomic_DNA"/>
</dbReference>
<sequence>MRPLQALEGAQAPSSKTSIIYSQGSAAEHALPGRPFESYPANVQEAALRRRAYVDALAAHRPCISYAKPLLVELIKRIALRIGDPKPPSAITLYRWHKLFLQFDGDLRALLPKLHARGSRTLHGGGELSALLEEATQQVYLTKQRKSIRTLHDAIIVLIAQANTSRSTDAQIPLPSYSTVRRYVRSLPKYDVDLARYGREYVRKKYRHSGITPTASYPLERVEIDHTPLNLFVVDEETLLVLGRPYVSWIIDCYSRMILGFYISFAPPSIDAVFRCLKHSIEGKGYVRERYPDIVNDWPCHGIPMMAVVDNGLEFHAKDLLRATYELGIHYQFCPPRTPWFKPMVERSLRSLAEQFAHLLPGTSFANWFDRYGYDPLREGLVTMSELIHALHVWIVDVYSQSYHRGIKQTPYVAWKAGQELATLRTISTERLSLILSQQEERILGHAGIELHGLRYNNEDLLVVRKQFGDRLKVQVRYDPDDLGSINMLHPSTREPILVPCLTPEYADGLHLYQHKLIQKALRTEGLKTTDPLALAKAKAHMQDVVGQLVQSKKLSERKKAARTRGSNSAAVIKRSSLTVEQPENWSPPTGGNQLPSTLATLSIAPDTEEDGHE</sequence>
<proteinExistence type="predicted"/>
<organism evidence="3 4">
    <name type="scientific">Pseudogulbenkiania subflava DSM 22618</name>
    <dbReference type="NCBI Taxonomy" id="1123014"/>
    <lineage>
        <taxon>Bacteria</taxon>
        <taxon>Pseudomonadati</taxon>
        <taxon>Pseudomonadota</taxon>
        <taxon>Betaproteobacteria</taxon>
        <taxon>Neisseriales</taxon>
        <taxon>Chromobacteriaceae</taxon>
        <taxon>Pseudogulbenkiania</taxon>
    </lineage>
</organism>
<dbReference type="PANTHER" id="PTHR35004">
    <property type="entry name" value="TRANSPOSASE RV3428C-RELATED"/>
    <property type="match status" value="1"/>
</dbReference>
<dbReference type="InterPro" id="IPR036397">
    <property type="entry name" value="RNaseH_sf"/>
</dbReference>
<dbReference type="STRING" id="1123014.SAMN02745746_01192"/>
<protein>
    <submittedName>
        <fullName evidence="3">Putative transposase</fullName>
    </submittedName>
</protein>